<dbReference type="RefSeq" id="WP_179261647.1">
    <property type="nucleotide sequence ID" value="NZ_CP058601.1"/>
</dbReference>
<dbReference type="OrthoDB" id="4822at2157"/>
<comment type="subcellular location">
    <subcellularLocation>
        <location evidence="1">Membrane</location>
    </subcellularLocation>
</comment>
<dbReference type="InterPro" id="IPR001733">
    <property type="entry name" value="Peptidase_S26B"/>
</dbReference>
<evidence type="ECO:0000256" key="2">
    <source>
        <dbReference type="ARBA" id="ARBA00022692"/>
    </source>
</evidence>
<keyword evidence="3 6" id="KW-1133">Transmembrane helix</keyword>
<accession>A0A7D5KE02</accession>
<feature type="transmembrane region" description="Helical" evidence="6">
    <location>
        <begin position="72"/>
        <end position="99"/>
    </location>
</feature>
<protein>
    <submittedName>
        <fullName evidence="7">S26 family signal peptidase</fullName>
    </submittedName>
</protein>
<dbReference type="GO" id="GO:0006465">
    <property type="term" value="P:signal peptide processing"/>
    <property type="evidence" value="ECO:0007669"/>
    <property type="project" value="InterPro"/>
</dbReference>
<dbReference type="GO" id="GO:0016020">
    <property type="term" value="C:membrane"/>
    <property type="evidence" value="ECO:0007669"/>
    <property type="project" value="UniProtKB-SubCell"/>
</dbReference>
<evidence type="ECO:0000256" key="1">
    <source>
        <dbReference type="ARBA" id="ARBA00004370"/>
    </source>
</evidence>
<dbReference type="AlphaFoldDB" id="A0A7D5KE02"/>
<feature type="compositionally biased region" description="Basic and acidic residues" evidence="5">
    <location>
        <begin position="1"/>
        <end position="22"/>
    </location>
</feature>
<organism evidence="7 8">
    <name type="scientific">Natrinema halophilum</name>
    <dbReference type="NCBI Taxonomy" id="1699371"/>
    <lineage>
        <taxon>Archaea</taxon>
        <taxon>Methanobacteriati</taxon>
        <taxon>Methanobacteriota</taxon>
        <taxon>Stenosarchaea group</taxon>
        <taxon>Halobacteria</taxon>
        <taxon>Halobacteriales</taxon>
        <taxon>Natrialbaceae</taxon>
        <taxon>Natrinema</taxon>
    </lineage>
</organism>
<dbReference type="PANTHER" id="PTHR10806:SF6">
    <property type="entry name" value="SIGNAL PEPTIDASE COMPLEX CATALYTIC SUBUNIT SEC11"/>
    <property type="match status" value="1"/>
</dbReference>
<evidence type="ECO:0000313" key="8">
    <source>
        <dbReference type="Proteomes" id="UP000509241"/>
    </source>
</evidence>
<dbReference type="Proteomes" id="UP000509241">
    <property type="component" value="Chromosome"/>
</dbReference>
<dbReference type="InterPro" id="IPR019533">
    <property type="entry name" value="Peptidase_S26"/>
</dbReference>
<evidence type="ECO:0000256" key="3">
    <source>
        <dbReference type="ARBA" id="ARBA00022989"/>
    </source>
</evidence>
<dbReference type="GeneID" id="56034297"/>
<evidence type="ECO:0000256" key="4">
    <source>
        <dbReference type="ARBA" id="ARBA00023136"/>
    </source>
</evidence>
<feature type="transmembrane region" description="Helical" evidence="6">
    <location>
        <begin position="261"/>
        <end position="286"/>
    </location>
</feature>
<dbReference type="PANTHER" id="PTHR10806">
    <property type="entry name" value="SIGNAL PEPTIDASE COMPLEX CATALYTIC SUBUNIT SEC11"/>
    <property type="match status" value="1"/>
</dbReference>
<reference evidence="7 8" key="1">
    <citation type="submission" date="2020-07" db="EMBL/GenBank/DDBJ databases">
        <authorList>
            <person name="Cui H."/>
        </authorList>
    </citation>
    <scope>NUCLEOTIDE SEQUENCE [LARGE SCALE GENOMIC DNA]</scope>
    <source>
        <strain evidence="7 8">YPL8</strain>
    </source>
</reference>
<sequence>MDGPDAGKRNFDQPDSRNEDPRPGVTIADDENETRSDTTSRYGRSDAVRIEDGIGRWLLETDDRMVAVSRNIAMAFVGVAVASLLLFAISGQFPVLVAVESGSMSPNMQTGDLVFIVEEDRFADGAAIDGTGVVTLDRGQESEYQKFNNPGDVIIFRPNGDPTATPVIHRAHFWVEDGENWVQTAADPGLMNGATCTDIPSCPASHDGFVTKGDANEAYDQVPHSGAETTVVSPHWVTGKAMTRVPWIGQIRLTIDSIRMATGFGSIAIVGASSILALVLFVVAAGTDTGRS</sequence>
<dbReference type="InterPro" id="IPR036286">
    <property type="entry name" value="LexA/Signal_pep-like_sf"/>
</dbReference>
<evidence type="ECO:0000256" key="5">
    <source>
        <dbReference type="SAM" id="MobiDB-lite"/>
    </source>
</evidence>
<keyword evidence="4 6" id="KW-0472">Membrane</keyword>
<proteinExistence type="predicted"/>
<keyword evidence="8" id="KW-1185">Reference proteome</keyword>
<dbReference type="SUPFAM" id="SSF51306">
    <property type="entry name" value="LexA/Signal peptidase"/>
    <property type="match status" value="1"/>
</dbReference>
<feature type="region of interest" description="Disordered" evidence="5">
    <location>
        <begin position="1"/>
        <end position="44"/>
    </location>
</feature>
<evidence type="ECO:0000313" key="7">
    <source>
        <dbReference type="EMBL" id="QLG49776.1"/>
    </source>
</evidence>
<feature type="compositionally biased region" description="Basic and acidic residues" evidence="5">
    <location>
        <begin position="33"/>
        <end position="44"/>
    </location>
</feature>
<dbReference type="CDD" id="cd06530">
    <property type="entry name" value="S26_SPase_I"/>
    <property type="match status" value="1"/>
</dbReference>
<name>A0A7D5KE02_9EURY</name>
<keyword evidence="2 6" id="KW-0812">Transmembrane</keyword>
<dbReference type="KEGG" id="haly:HYG82_13360"/>
<dbReference type="GO" id="GO:0004252">
    <property type="term" value="F:serine-type endopeptidase activity"/>
    <property type="evidence" value="ECO:0007669"/>
    <property type="project" value="InterPro"/>
</dbReference>
<dbReference type="EMBL" id="CP058601">
    <property type="protein sequence ID" value="QLG49776.1"/>
    <property type="molecule type" value="Genomic_DNA"/>
</dbReference>
<evidence type="ECO:0000256" key="6">
    <source>
        <dbReference type="SAM" id="Phobius"/>
    </source>
</evidence>
<gene>
    <name evidence="7" type="ORF">HYG82_13360</name>
</gene>